<dbReference type="Gene3D" id="1.20.5.4130">
    <property type="match status" value="1"/>
</dbReference>
<evidence type="ECO:0000313" key="7">
    <source>
        <dbReference type="EMBL" id="ONK77164.1"/>
    </source>
</evidence>
<dbReference type="GO" id="GO:0006952">
    <property type="term" value="P:defense response"/>
    <property type="evidence" value="ECO:0007669"/>
    <property type="project" value="UniProtKB-KW"/>
</dbReference>
<evidence type="ECO:0000256" key="3">
    <source>
        <dbReference type="ARBA" id="ARBA00022737"/>
    </source>
</evidence>
<keyword evidence="3" id="KW-0677">Repeat</keyword>
<evidence type="ECO:0000259" key="6">
    <source>
        <dbReference type="Pfam" id="PF18052"/>
    </source>
</evidence>
<evidence type="ECO:0000256" key="2">
    <source>
        <dbReference type="ARBA" id="ARBA00022614"/>
    </source>
</evidence>
<evidence type="ECO:0000313" key="8">
    <source>
        <dbReference type="Proteomes" id="UP000243459"/>
    </source>
</evidence>
<evidence type="ECO:0000256" key="4">
    <source>
        <dbReference type="ARBA" id="ARBA00022741"/>
    </source>
</evidence>
<name>A0A5P1FGH6_ASPOF</name>
<dbReference type="Proteomes" id="UP000243459">
    <property type="component" value="Chromosome 2"/>
</dbReference>
<dbReference type="Pfam" id="PF18052">
    <property type="entry name" value="Rx_N"/>
    <property type="match status" value="1"/>
</dbReference>
<sequence length="132" mass="14934">MMERIKHVLLDAERKHIQSESVAGRVRELKDVMSDADDIIDLCRHEGGKLLEGQTSTSSDSSTVCCSSPRLFSCFTSIRLRHEIGDLIKKLNEILDEISRDMSGLNLVRSEPDTRVTTVDPQSSDLVYHRYV</sequence>
<dbReference type="AlphaFoldDB" id="A0A5P1FGH6"/>
<dbReference type="GO" id="GO:0000166">
    <property type="term" value="F:nucleotide binding"/>
    <property type="evidence" value="ECO:0007669"/>
    <property type="project" value="UniProtKB-KW"/>
</dbReference>
<protein>
    <recommendedName>
        <fullName evidence="6">Disease resistance N-terminal domain-containing protein</fullName>
    </recommendedName>
</protein>
<dbReference type="InterPro" id="IPR041118">
    <property type="entry name" value="Rx_N"/>
</dbReference>
<dbReference type="EMBL" id="CM007382">
    <property type="protein sequence ID" value="ONK77164.1"/>
    <property type="molecule type" value="Genomic_DNA"/>
</dbReference>
<dbReference type="Gramene" id="ONK77164">
    <property type="protein sequence ID" value="ONK77164"/>
    <property type="gene ID" value="A4U43_C02F3760"/>
</dbReference>
<evidence type="ECO:0000256" key="1">
    <source>
        <dbReference type="ARBA" id="ARBA00008894"/>
    </source>
</evidence>
<keyword evidence="4" id="KW-0547">Nucleotide-binding</keyword>
<accession>A0A5P1FGH6</accession>
<keyword evidence="2" id="KW-0433">Leucine-rich repeat</keyword>
<organism evidence="7 8">
    <name type="scientific">Asparagus officinalis</name>
    <name type="common">Garden asparagus</name>
    <dbReference type="NCBI Taxonomy" id="4686"/>
    <lineage>
        <taxon>Eukaryota</taxon>
        <taxon>Viridiplantae</taxon>
        <taxon>Streptophyta</taxon>
        <taxon>Embryophyta</taxon>
        <taxon>Tracheophyta</taxon>
        <taxon>Spermatophyta</taxon>
        <taxon>Magnoliopsida</taxon>
        <taxon>Liliopsida</taxon>
        <taxon>Asparagales</taxon>
        <taxon>Asparagaceae</taxon>
        <taxon>Asparagoideae</taxon>
        <taxon>Asparagus</taxon>
    </lineage>
</organism>
<evidence type="ECO:0000256" key="5">
    <source>
        <dbReference type="ARBA" id="ARBA00022821"/>
    </source>
</evidence>
<reference evidence="8" key="1">
    <citation type="journal article" date="2017" name="Nat. Commun.">
        <title>The asparagus genome sheds light on the origin and evolution of a young Y chromosome.</title>
        <authorList>
            <person name="Harkess A."/>
            <person name="Zhou J."/>
            <person name="Xu C."/>
            <person name="Bowers J.E."/>
            <person name="Van der Hulst R."/>
            <person name="Ayyampalayam S."/>
            <person name="Mercati F."/>
            <person name="Riccardi P."/>
            <person name="McKain M.R."/>
            <person name="Kakrana A."/>
            <person name="Tang H."/>
            <person name="Ray J."/>
            <person name="Groenendijk J."/>
            <person name="Arikit S."/>
            <person name="Mathioni S.M."/>
            <person name="Nakano M."/>
            <person name="Shan H."/>
            <person name="Telgmann-Rauber A."/>
            <person name="Kanno A."/>
            <person name="Yue Z."/>
            <person name="Chen H."/>
            <person name="Li W."/>
            <person name="Chen Y."/>
            <person name="Xu X."/>
            <person name="Zhang Y."/>
            <person name="Luo S."/>
            <person name="Chen H."/>
            <person name="Gao J."/>
            <person name="Mao Z."/>
            <person name="Pires J.C."/>
            <person name="Luo M."/>
            <person name="Kudrna D."/>
            <person name="Wing R.A."/>
            <person name="Meyers B.C."/>
            <person name="Yi K."/>
            <person name="Kong H."/>
            <person name="Lavrijsen P."/>
            <person name="Sunseri F."/>
            <person name="Falavigna A."/>
            <person name="Ye Y."/>
            <person name="Leebens-Mack J.H."/>
            <person name="Chen G."/>
        </authorList>
    </citation>
    <scope>NUCLEOTIDE SEQUENCE [LARGE SCALE GENOMIC DNA]</scope>
    <source>
        <strain evidence="8">cv. DH0086</strain>
    </source>
</reference>
<proteinExistence type="inferred from homology"/>
<dbReference type="OrthoDB" id="767398at2759"/>
<feature type="domain" description="Disease resistance N-terminal" evidence="6">
    <location>
        <begin position="2"/>
        <end position="50"/>
    </location>
</feature>
<gene>
    <name evidence="7" type="ORF">A4U43_C02F3760</name>
</gene>
<keyword evidence="5" id="KW-0611">Plant defense</keyword>
<keyword evidence="8" id="KW-1185">Reference proteome</keyword>
<comment type="similarity">
    <text evidence="1">Belongs to the disease resistance NB-LRR family.</text>
</comment>